<keyword evidence="6" id="KW-0472">Membrane</keyword>
<protein>
    <submittedName>
        <fullName evidence="9">Uncharacterized protein</fullName>
    </submittedName>
</protein>
<reference evidence="9 10" key="1">
    <citation type="submission" date="2024-02" db="EMBL/GenBank/DDBJ databases">
        <title>de novo genome assembly of Solanum bulbocastanum strain 11H21.</title>
        <authorList>
            <person name="Hosaka A.J."/>
        </authorList>
    </citation>
    <scope>NUCLEOTIDE SEQUENCE [LARGE SCALE GENOMIC DNA]</scope>
    <source>
        <tissue evidence="9">Young leaves</tissue>
    </source>
</reference>
<comment type="subcellular location">
    <subcellularLocation>
        <location evidence="1">Nucleus</location>
    </subcellularLocation>
</comment>
<dbReference type="InterPro" id="IPR012340">
    <property type="entry name" value="NA-bd_OB-fold"/>
</dbReference>
<dbReference type="AlphaFoldDB" id="A0AAN8TBM3"/>
<keyword evidence="6" id="KW-1133">Transmembrane helix</keyword>
<feature type="domain" description="RRP4 S1" evidence="8">
    <location>
        <begin position="133"/>
        <end position="189"/>
    </location>
</feature>
<dbReference type="InterPro" id="IPR048565">
    <property type="entry name" value="S1_RRP4"/>
</dbReference>
<gene>
    <name evidence="9" type="ORF">RDI58_022895</name>
</gene>
<dbReference type="InterPro" id="IPR036612">
    <property type="entry name" value="KH_dom_type_1_sf"/>
</dbReference>
<dbReference type="PANTHER" id="PTHR21321:SF4">
    <property type="entry name" value="EXOSOME COMPLEX COMPONENT RRP4"/>
    <property type="match status" value="1"/>
</dbReference>
<dbReference type="Gene3D" id="2.40.50.100">
    <property type="match status" value="1"/>
</dbReference>
<dbReference type="GO" id="GO:0071035">
    <property type="term" value="P:nuclear polyadenylation-dependent rRNA catabolic process"/>
    <property type="evidence" value="ECO:0007669"/>
    <property type="project" value="TreeGrafter"/>
</dbReference>
<name>A0AAN8TBM3_SOLBU</name>
<feature type="compositionally biased region" description="Polar residues" evidence="5">
    <location>
        <begin position="266"/>
        <end position="279"/>
    </location>
</feature>
<dbReference type="GO" id="GO:0071051">
    <property type="term" value="P:poly(A)-dependent snoRNA 3'-end processing"/>
    <property type="evidence" value="ECO:0007669"/>
    <property type="project" value="TreeGrafter"/>
</dbReference>
<dbReference type="CDD" id="cd22525">
    <property type="entry name" value="KH-I_Rrp4_eukar"/>
    <property type="match status" value="1"/>
</dbReference>
<evidence type="ECO:0000256" key="2">
    <source>
        <dbReference type="ARBA" id="ARBA00009155"/>
    </source>
</evidence>
<keyword evidence="4" id="KW-0694">RNA-binding</keyword>
<evidence type="ECO:0000256" key="3">
    <source>
        <dbReference type="ARBA" id="ARBA00022835"/>
    </source>
</evidence>
<accession>A0AAN8TBM3</accession>
<evidence type="ECO:0000313" key="10">
    <source>
        <dbReference type="Proteomes" id="UP001371456"/>
    </source>
</evidence>
<dbReference type="EMBL" id="JBANQN010000009">
    <property type="protein sequence ID" value="KAK6780711.1"/>
    <property type="molecule type" value="Genomic_DNA"/>
</dbReference>
<comment type="similarity">
    <text evidence="2">Belongs to the RRP4 family.</text>
</comment>
<dbReference type="GO" id="GO:0000176">
    <property type="term" value="C:nuclear exosome (RNase complex)"/>
    <property type="evidence" value="ECO:0007669"/>
    <property type="project" value="TreeGrafter"/>
</dbReference>
<feature type="transmembrane region" description="Helical" evidence="6">
    <location>
        <begin position="103"/>
        <end position="130"/>
    </location>
</feature>
<comment type="caution">
    <text evidence="9">The sequence shown here is derived from an EMBL/GenBank/DDBJ whole genome shotgun (WGS) entry which is preliminary data.</text>
</comment>
<dbReference type="Gene3D" id="2.40.50.140">
    <property type="entry name" value="Nucleic acid-binding proteins"/>
    <property type="match status" value="1"/>
</dbReference>
<keyword evidence="3" id="KW-0271">Exosome</keyword>
<sequence length="358" mass="40108">MRGIRLSFSNTQKLRLEKALAQLESLSSKLNSNATVIVADKIPVDEDAALKGHGTLEMGNDVVASVCGVVERVNKLVYVRPLRARYKPEIGDIIVGRVIEVSLWFPAMSVLSSLLLSCLGVLFAAGSYVVSSKVAPKRWRLEINFSQDAVLMLSSMNLPDGIQRRRTAVDELNMRSIFVENDVICAEVRGFQHDGSLHLQARSQKYGKLERGKLLKIPPYLVKRRKQHFHHLDQYGVDLIFGCNGLIWIGEHVDVKDVMVEDQVNKSDPQNTHSSSLPGSSEEPTDTPLERRQYICRISNAITVFSALGFMVNLDSVMETVTLSLSLNLGVHEMLEAEFHVLVAEQEAERRRTSTRRK</sequence>
<evidence type="ECO:0000259" key="8">
    <source>
        <dbReference type="Pfam" id="PF21266"/>
    </source>
</evidence>
<dbReference type="InterPro" id="IPR026699">
    <property type="entry name" value="Exosome_RNA_bind1/RRP40/RRP4"/>
</dbReference>
<dbReference type="Pfam" id="PF15985">
    <property type="entry name" value="KH_6"/>
    <property type="match status" value="1"/>
</dbReference>
<keyword evidence="10" id="KW-1185">Reference proteome</keyword>
<keyword evidence="6" id="KW-0812">Transmembrane</keyword>
<dbReference type="GO" id="GO:0034475">
    <property type="term" value="P:U4 snRNA 3'-end processing"/>
    <property type="evidence" value="ECO:0007669"/>
    <property type="project" value="TreeGrafter"/>
</dbReference>
<feature type="domain" description="K Homology" evidence="7">
    <location>
        <begin position="212"/>
        <end position="252"/>
    </location>
</feature>
<dbReference type="Pfam" id="PF21266">
    <property type="entry name" value="S1_RRP4"/>
    <property type="match status" value="1"/>
</dbReference>
<dbReference type="SUPFAM" id="SSF50249">
    <property type="entry name" value="Nucleic acid-binding proteins"/>
    <property type="match status" value="1"/>
</dbReference>
<feature type="region of interest" description="Disordered" evidence="5">
    <location>
        <begin position="265"/>
        <end position="287"/>
    </location>
</feature>
<dbReference type="GO" id="GO:0000467">
    <property type="term" value="P:exonucleolytic trimming to generate mature 3'-end of 5.8S rRNA from tricistronic rRNA transcript (SSU-rRNA, 5.8S rRNA, LSU-rRNA)"/>
    <property type="evidence" value="ECO:0007669"/>
    <property type="project" value="TreeGrafter"/>
</dbReference>
<dbReference type="GO" id="GO:0000177">
    <property type="term" value="C:cytoplasmic exosome (RNase complex)"/>
    <property type="evidence" value="ECO:0007669"/>
    <property type="project" value="TreeGrafter"/>
</dbReference>
<dbReference type="GO" id="GO:0071034">
    <property type="term" value="P:CUT catabolic process"/>
    <property type="evidence" value="ECO:0007669"/>
    <property type="project" value="TreeGrafter"/>
</dbReference>
<dbReference type="SUPFAM" id="SSF54791">
    <property type="entry name" value="Eukaryotic type KH-domain (KH-domain type I)"/>
    <property type="match status" value="1"/>
</dbReference>
<proteinExistence type="inferred from homology"/>
<organism evidence="9 10">
    <name type="scientific">Solanum bulbocastanum</name>
    <name type="common">Wild potato</name>
    <dbReference type="NCBI Taxonomy" id="147425"/>
    <lineage>
        <taxon>Eukaryota</taxon>
        <taxon>Viridiplantae</taxon>
        <taxon>Streptophyta</taxon>
        <taxon>Embryophyta</taxon>
        <taxon>Tracheophyta</taxon>
        <taxon>Spermatophyta</taxon>
        <taxon>Magnoliopsida</taxon>
        <taxon>eudicotyledons</taxon>
        <taxon>Gunneridae</taxon>
        <taxon>Pentapetalae</taxon>
        <taxon>asterids</taxon>
        <taxon>lamiids</taxon>
        <taxon>Solanales</taxon>
        <taxon>Solanaceae</taxon>
        <taxon>Solanoideae</taxon>
        <taxon>Solaneae</taxon>
        <taxon>Solanum</taxon>
    </lineage>
</organism>
<evidence type="ECO:0000259" key="7">
    <source>
        <dbReference type="Pfam" id="PF15985"/>
    </source>
</evidence>
<dbReference type="Proteomes" id="UP001371456">
    <property type="component" value="Unassembled WGS sequence"/>
</dbReference>
<dbReference type="SUPFAM" id="SSF110324">
    <property type="entry name" value="Ribosomal L27 protein-like"/>
    <property type="match status" value="1"/>
</dbReference>
<dbReference type="PANTHER" id="PTHR21321">
    <property type="entry name" value="PNAS-3 RELATED"/>
    <property type="match status" value="1"/>
</dbReference>
<evidence type="ECO:0000256" key="5">
    <source>
        <dbReference type="SAM" id="MobiDB-lite"/>
    </source>
</evidence>
<evidence type="ECO:0000256" key="1">
    <source>
        <dbReference type="ARBA" id="ARBA00004123"/>
    </source>
</evidence>
<evidence type="ECO:0000256" key="4">
    <source>
        <dbReference type="ARBA" id="ARBA00022884"/>
    </source>
</evidence>
<dbReference type="InterPro" id="IPR004088">
    <property type="entry name" value="KH_dom_type_1"/>
</dbReference>
<dbReference type="GO" id="GO:0071038">
    <property type="term" value="P:TRAMP-dependent tRNA surveillance pathway"/>
    <property type="evidence" value="ECO:0007669"/>
    <property type="project" value="TreeGrafter"/>
</dbReference>
<dbReference type="GO" id="GO:0003723">
    <property type="term" value="F:RNA binding"/>
    <property type="evidence" value="ECO:0007669"/>
    <property type="project" value="UniProtKB-KW"/>
</dbReference>
<dbReference type="CDD" id="cd05789">
    <property type="entry name" value="S1_Rrp4"/>
    <property type="match status" value="1"/>
</dbReference>
<evidence type="ECO:0000256" key="6">
    <source>
        <dbReference type="SAM" id="Phobius"/>
    </source>
</evidence>
<evidence type="ECO:0000313" key="9">
    <source>
        <dbReference type="EMBL" id="KAK6780711.1"/>
    </source>
</evidence>